<evidence type="ECO:0000313" key="2">
    <source>
        <dbReference type="EMBL" id="MBC3767087.1"/>
    </source>
</evidence>
<evidence type="ECO:0000313" key="3">
    <source>
        <dbReference type="Proteomes" id="UP000601768"/>
    </source>
</evidence>
<dbReference type="InterPro" id="IPR001633">
    <property type="entry name" value="EAL_dom"/>
</dbReference>
<dbReference type="SMART" id="SM00065">
    <property type="entry name" value="GAF"/>
    <property type="match status" value="1"/>
</dbReference>
<dbReference type="GO" id="GO:0071111">
    <property type="term" value="F:cyclic-guanylate-specific phosphodiesterase activity"/>
    <property type="evidence" value="ECO:0007669"/>
    <property type="project" value="InterPro"/>
</dbReference>
<dbReference type="Pfam" id="PF00563">
    <property type="entry name" value="EAL"/>
    <property type="match status" value="1"/>
</dbReference>
<dbReference type="InterPro" id="IPR050706">
    <property type="entry name" value="Cyclic-di-GMP_PDE-like"/>
</dbReference>
<dbReference type="Proteomes" id="UP000601768">
    <property type="component" value="Unassembled WGS sequence"/>
</dbReference>
<dbReference type="InterPro" id="IPR003018">
    <property type="entry name" value="GAF"/>
</dbReference>
<accession>A0A8J6IWQ0</accession>
<dbReference type="SMART" id="SM00052">
    <property type="entry name" value="EAL"/>
    <property type="match status" value="1"/>
</dbReference>
<dbReference type="Pfam" id="PF13185">
    <property type="entry name" value="GAF_2"/>
    <property type="match status" value="1"/>
</dbReference>
<evidence type="ECO:0000259" key="1">
    <source>
        <dbReference type="PROSITE" id="PS50883"/>
    </source>
</evidence>
<comment type="caution">
    <text evidence="2">The sequence shown here is derived from an EMBL/GenBank/DDBJ whole genome shotgun (WGS) entry which is preliminary data.</text>
</comment>
<dbReference type="SUPFAM" id="SSF55781">
    <property type="entry name" value="GAF domain-like"/>
    <property type="match status" value="1"/>
</dbReference>
<name>A0A8J6IWQ0_9ALTE</name>
<dbReference type="SUPFAM" id="SSF141868">
    <property type="entry name" value="EAL domain-like"/>
    <property type="match status" value="1"/>
</dbReference>
<dbReference type="EMBL" id="JACNEP010000013">
    <property type="protein sequence ID" value="MBC3767087.1"/>
    <property type="molecule type" value="Genomic_DNA"/>
</dbReference>
<dbReference type="PROSITE" id="PS50883">
    <property type="entry name" value="EAL"/>
    <property type="match status" value="1"/>
</dbReference>
<dbReference type="AlphaFoldDB" id="A0A8J6IWQ0"/>
<dbReference type="Gene3D" id="3.30.450.40">
    <property type="match status" value="1"/>
</dbReference>
<proteinExistence type="predicted"/>
<dbReference type="CDD" id="cd01948">
    <property type="entry name" value="EAL"/>
    <property type="match status" value="1"/>
</dbReference>
<dbReference type="RefSeq" id="WP_186507602.1">
    <property type="nucleotide sequence ID" value="NZ_JACNEP010000013.1"/>
</dbReference>
<dbReference type="PANTHER" id="PTHR33121">
    <property type="entry name" value="CYCLIC DI-GMP PHOSPHODIESTERASE PDEF"/>
    <property type="match status" value="1"/>
</dbReference>
<reference evidence="2" key="1">
    <citation type="journal article" date="2018" name="Int. J. Syst. Evol. Microbiol.">
        <title>Neptunicella marina gen. nov., sp. nov., isolated from surface seawater.</title>
        <authorList>
            <person name="Liu X."/>
            <person name="Lai Q."/>
            <person name="Du Y."/>
            <person name="Zhang X."/>
            <person name="Liu Z."/>
            <person name="Sun F."/>
            <person name="Shao Z."/>
        </authorList>
    </citation>
    <scope>NUCLEOTIDE SEQUENCE</scope>
    <source>
        <strain evidence="2">S27-2</strain>
    </source>
</reference>
<dbReference type="Gene3D" id="3.20.20.450">
    <property type="entry name" value="EAL domain"/>
    <property type="match status" value="1"/>
</dbReference>
<dbReference type="InterPro" id="IPR029016">
    <property type="entry name" value="GAF-like_dom_sf"/>
</dbReference>
<gene>
    <name evidence="2" type="ORF">H8B19_14470</name>
</gene>
<feature type="domain" description="EAL" evidence="1">
    <location>
        <begin position="169"/>
        <end position="404"/>
    </location>
</feature>
<sequence>MEHSFWDHNSLLPDSSTHQKISDLIHQLLVSVRMRLNMEVAFVSHFVDGRRVFEFIDAQHGAEFIHVGDSDPLELSFCKRIADGRMPQLVCDARQEPAVNDLAVTHTLPVGAHISVPILLSDGSVYGTFCAFSRLPNFDLLQHDLDVFKVFADMVATLIESHHMARNHLNLLRKKINDIIQDDRLGLHFQPIVSLRDHSYRGFESLARVASIDWAPDVLFRESLSVDLSEKLNERVVVQAKKALPSLPPGCYLSINITPDYILSPSFYAVLCRLPAKRIVLEITEHAAIADYQLIETALLPLRKQGMKIAIDDAGAGFSSFRHILAIHPDIVKIDRSLIENIDSDNQKQALTSAFIGFAAASHFDLVAEGVETLAECQMLEKLGIDYAQGFYFARPCALESLPH</sequence>
<dbReference type="PANTHER" id="PTHR33121:SF70">
    <property type="entry name" value="SIGNALING PROTEIN YKOW"/>
    <property type="match status" value="1"/>
</dbReference>
<protein>
    <submittedName>
        <fullName evidence="2">EAL domain-containing protein</fullName>
    </submittedName>
</protein>
<reference evidence="2" key="2">
    <citation type="submission" date="2020-08" db="EMBL/GenBank/DDBJ databases">
        <authorList>
            <person name="Lai Q."/>
        </authorList>
    </citation>
    <scope>NUCLEOTIDE SEQUENCE</scope>
    <source>
        <strain evidence="2">S27-2</strain>
    </source>
</reference>
<dbReference type="InterPro" id="IPR035919">
    <property type="entry name" value="EAL_sf"/>
</dbReference>
<organism evidence="2 3">
    <name type="scientific">Neptunicella marina</name>
    <dbReference type="NCBI Taxonomy" id="2125989"/>
    <lineage>
        <taxon>Bacteria</taxon>
        <taxon>Pseudomonadati</taxon>
        <taxon>Pseudomonadota</taxon>
        <taxon>Gammaproteobacteria</taxon>
        <taxon>Alteromonadales</taxon>
        <taxon>Alteromonadaceae</taxon>
        <taxon>Neptunicella</taxon>
    </lineage>
</organism>
<keyword evidence="3" id="KW-1185">Reference proteome</keyword>